<organism evidence="8 9">
    <name type="scientific">Lentisphaera araneosa HTCC2155</name>
    <dbReference type="NCBI Taxonomy" id="313628"/>
    <lineage>
        <taxon>Bacteria</taxon>
        <taxon>Pseudomonadati</taxon>
        <taxon>Lentisphaerota</taxon>
        <taxon>Lentisphaeria</taxon>
        <taxon>Lentisphaerales</taxon>
        <taxon>Lentisphaeraceae</taxon>
        <taxon>Lentisphaera</taxon>
    </lineage>
</organism>
<dbReference type="AlphaFoldDB" id="A6DKM2"/>
<dbReference type="RefSeq" id="WP_007278434.1">
    <property type="nucleotide sequence ID" value="NZ_ABCK01000007.1"/>
</dbReference>
<evidence type="ECO:0000256" key="3">
    <source>
        <dbReference type="ARBA" id="ARBA00022723"/>
    </source>
</evidence>
<keyword evidence="5" id="KW-0378">Hydrolase</keyword>
<dbReference type="CDD" id="cd16144">
    <property type="entry name" value="ARS_like"/>
    <property type="match status" value="1"/>
</dbReference>
<keyword evidence="6" id="KW-0106">Calcium</keyword>
<dbReference type="Proteomes" id="UP000004947">
    <property type="component" value="Unassembled WGS sequence"/>
</dbReference>
<comment type="similarity">
    <text evidence="2">Belongs to the sulfatase family.</text>
</comment>
<name>A6DKM2_9BACT</name>
<feature type="domain" description="Sulfatase N-terminal" evidence="7">
    <location>
        <begin position="20"/>
        <end position="350"/>
    </location>
</feature>
<dbReference type="STRING" id="313628.LNTAR_00925"/>
<proteinExistence type="inferred from homology"/>
<sequence length="472" mass="53385">MKIYFILSCLCFTLFGAQKPNIILILADDLGGAGLGCYGNEFFGTPNIDALAAKSMRFDNAYSGSTVCAPSRACLMSGQYVGRHKITWVSQFQRDYIKKKRGPNLNGFRLLQPVHPYHMPEGTITLGQAFKDAGYATAMFGKWHLGHRPQDQPDKMGFDEYLTFQGMKHFAPYTLPNKVQHGEKVYLTDLTCDKAIDFMERKVAAEKPFFLYYPDFLVHAPMEAKQAMIQYFEKKTIGQHHKSVIGAAMTKHLDDTVGRLVKKVDELGIAENTIIIFTSDNGGLGYKSDGGYGDKGTSNYPYRSAKSSHYEGGSRVPLIFHWPGVTEANSLSHEVVSGIDIYPTLLKIAQVAKPQEQILDGIDFSSILKNPKQKLPARDLFHYQPIYNHKVFGDASVSLRRGDMKYIYYFVEENFELFNLKDDVSQKKDLSADYPELCEELKKACFKHLDETDALRMTLNPDYDPKLKVQFK</sequence>
<protein>
    <submittedName>
        <fullName evidence="8">N-acetylgalactosamine 6-sulfatase (GALNS)</fullName>
    </submittedName>
</protein>
<dbReference type="InterPro" id="IPR050738">
    <property type="entry name" value="Sulfatase"/>
</dbReference>
<evidence type="ECO:0000259" key="7">
    <source>
        <dbReference type="Pfam" id="PF00884"/>
    </source>
</evidence>
<keyword evidence="3" id="KW-0479">Metal-binding</keyword>
<dbReference type="Gene3D" id="3.40.720.10">
    <property type="entry name" value="Alkaline Phosphatase, subunit A"/>
    <property type="match status" value="1"/>
</dbReference>
<dbReference type="Pfam" id="PF00884">
    <property type="entry name" value="Sulfatase"/>
    <property type="match status" value="1"/>
</dbReference>
<evidence type="ECO:0000256" key="4">
    <source>
        <dbReference type="ARBA" id="ARBA00022729"/>
    </source>
</evidence>
<dbReference type="GO" id="GO:0004065">
    <property type="term" value="F:arylsulfatase activity"/>
    <property type="evidence" value="ECO:0007669"/>
    <property type="project" value="TreeGrafter"/>
</dbReference>
<dbReference type="PANTHER" id="PTHR42693:SF42">
    <property type="entry name" value="ARYLSULFATASE G"/>
    <property type="match status" value="1"/>
</dbReference>
<dbReference type="Gene3D" id="3.30.1120.10">
    <property type="match status" value="1"/>
</dbReference>
<comment type="caution">
    <text evidence="8">The sequence shown here is derived from an EMBL/GenBank/DDBJ whole genome shotgun (WGS) entry which is preliminary data.</text>
</comment>
<dbReference type="PANTHER" id="PTHR42693">
    <property type="entry name" value="ARYLSULFATASE FAMILY MEMBER"/>
    <property type="match status" value="1"/>
</dbReference>
<dbReference type="EMBL" id="ABCK01000007">
    <property type="protein sequence ID" value="EDM27920.1"/>
    <property type="molecule type" value="Genomic_DNA"/>
</dbReference>
<keyword evidence="9" id="KW-1185">Reference proteome</keyword>
<evidence type="ECO:0000313" key="8">
    <source>
        <dbReference type="EMBL" id="EDM27920.1"/>
    </source>
</evidence>
<dbReference type="GO" id="GO:0046872">
    <property type="term" value="F:metal ion binding"/>
    <property type="evidence" value="ECO:0007669"/>
    <property type="project" value="UniProtKB-KW"/>
</dbReference>
<dbReference type="eggNOG" id="COG3119">
    <property type="taxonomic scope" value="Bacteria"/>
</dbReference>
<evidence type="ECO:0000256" key="2">
    <source>
        <dbReference type="ARBA" id="ARBA00008779"/>
    </source>
</evidence>
<evidence type="ECO:0000256" key="6">
    <source>
        <dbReference type="ARBA" id="ARBA00022837"/>
    </source>
</evidence>
<evidence type="ECO:0000256" key="1">
    <source>
        <dbReference type="ARBA" id="ARBA00001913"/>
    </source>
</evidence>
<dbReference type="OrthoDB" id="9803751at2"/>
<gene>
    <name evidence="8" type="ORF">LNTAR_00925</name>
</gene>
<evidence type="ECO:0000313" key="9">
    <source>
        <dbReference type="Proteomes" id="UP000004947"/>
    </source>
</evidence>
<dbReference type="InterPro" id="IPR017850">
    <property type="entry name" value="Alkaline_phosphatase_core_sf"/>
</dbReference>
<keyword evidence="4" id="KW-0732">Signal</keyword>
<dbReference type="InterPro" id="IPR000917">
    <property type="entry name" value="Sulfatase_N"/>
</dbReference>
<accession>A6DKM2</accession>
<reference evidence="8 9" key="1">
    <citation type="journal article" date="2010" name="J. Bacteriol.">
        <title>Genome sequence of Lentisphaera araneosa HTCC2155T, the type species of the order Lentisphaerales in the phylum Lentisphaerae.</title>
        <authorList>
            <person name="Thrash J.C."/>
            <person name="Cho J.C."/>
            <person name="Vergin K.L."/>
            <person name="Morris R.M."/>
            <person name="Giovannoni S.J."/>
        </authorList>
    </citation>
    <scope>NUCLEOTIDE SEQUENCE [LARGE SCALE GENOMIC DNA]</scope>
    <source>
        <strain evidence="8 9">HTCC2155</strain>
    </source>
</reference>
<comment type="cofactor">
    <cofactor evidence="1">
        <name>Ca(2+)</name>
        <dbReference type="ChEBI" id="CHEBI:29108"/>
    </cofactor>
</comment>
<dbReference type="SUPFAM" id="SSF53649">
    <property type="entry name" value="Alkaline phosphatase-like"/>
    <property type="match status" value="1"/>
</dbReference>
<evidence type="ECO:0000256" key="5">
    <source>
        <dbReference type="ARBA" id="ARBA00022801"/>
    </source>
</evidence>